<organism evidence="1 2">
    <name type="scientific">Pseudomonas luteola</name>
    <dbReference type="NCBI Taxonomy" id="47886"/>
    <lineage>
        <taxon>Bacteria</taxon>
        <taxon>Pseudomonadati</taxon>
        <taxon>Pseudomonadota</taxon>
        <taxon>Gammaproteobacteria</taxon>
        <taxon>Pseudomonadales</taxon>
        <taxon>Pseudomonadaceae</taxon>
        <taxon>Pseudomonas</taxon>
    </lineage>
</organism>
<evidence type="ECO:0000313" key="1">
    <source>
        <dbReference type="EMBL" id="SPZ05303.1"/>
    </source>
</evidence>
<protein>
    <submittedName>
        <fullName evidence="1">Uncharacterized protein</fullName>
    </submittedName>
</protein>
<sequence>MVPVVLDSTRAEVYQTQASIVLRIPIGVALKPFAAECLGQGGLFDAPAGIAGYEWPVGSGQKLSVAELANRNPLGPAGTKVALNKIGPYQKTEGLAPAVVASARIGTIDGMEDGEWVHEGYSTWTEYALHWNQRYPTSPWDLDPVSWVIKLVRL</sequence>
<gene>
    <name evidence="1" type="ORF">NCTC11842_01723</name>
</gene>
<reference evidence="1 2" key="1">
    <citation type="submission" date="2018-06" db="EMBL/GenBank/DDBJ databases">
        <authorList>
            <consortium name="Pathogen Informatics"/>
            <person name="Doyle S."/>
        </authorList>
    </citation>
    <scope>NUCLEOTIDE SEQUENCE [LARGE SCALE GENOMIC DNA]</scope>
    <source>
        <strain evidence="1 2">NCTC11842</strain>
    </source>
</reference>
<proteinExistence type="predicted"/>
<dbReference type="RefSeq" id="WP_112297733.1">
    <property type="nucleotide sequence ID" value="NZ_DALZQD010000025.1"/>
</dbReference>
<evidence type="ECO:0000313" key="2">
    <source>
        <dbReference type="Proteomes" id="UP000250443"/>
    </source>
</evidence>
<dbReference type="EMBL" id="UAUF01000010">
    <property type="protein sequence ID" value="SPZ05303.1"/>
    <property type="molecule type" value="Genomic_DNA"/>
</dbReference>
<name>A0A2X2CDU9_PSELU</name>
<dbReference type="AlphaFoldDB" id="A0A2X2CDU9"/>
<accession>A0A2X2CDU9</accession>
<dbReference type="Proteomes" id="UP000250443">
    <property type="component" value="Unassembled WGS sequence"/>
</dbReference>